<dbReference type="InterPro" id="IPR027417">
    <property type="entry name" value="P-loop_NTPase"/>
</dbReference>
<dbReference type="Pfam" id="PF00158">
    <property type="entry name" value="Sigma54_activat"/>
    <property type="match status" value="1"/>
</dbReference>
<organism evidence="11 12">
    <name type="scientific">Photobacterium lipolyticum</name>
    <dbReference type="NCBI Taxonomy" id="266810"/>
    <lineage>
        <taxon>Bacteria</taxon>
        <taxon>Pseudomonadati</taxon>
        <taxon>Pseudomonadota</taxon>
        <taxon>Gammaproteobacteria</taxon>
        <taxon>Vibrionales</taxon>
        <taxon>Vibrionaceae</taxon>
        <taxon>Photobacterium</taxon>
    </lineage>
</organism>
<dbReference type="PROSITE" id="PS50110">
    <property type="entry name" value="RESPONSE_REGULATORY"/>
    <property type="match status" value="1"/>
</dbReference>
<feature type="domain" description="Response regulatory" evidence="10">
    <location>
        <begin position="6"/>
        <end position="120"/>
    </location>
</feature>
<dbReference type="InterPro" id="IPR003593">
    <property type="entry name" value="AAA+_ATPase"/>
</dbReference>
<evidence type="ECO:0000256" key="6">
    <source>
        <dbReference type="ARBA" id="ARBA00023125"/>
    </source>
</evidence>
<dbReference type="Pfam" id="PF02954">
    <property type="entry name" value="HTH_8"/>
    <property type="match status" value="1"/>
</dbReference>
<feature type="modified residue" description="4-aspartylphosphate" evidence="8">
    <location>
        <position position="55"/>
    </location>
</feature>
<dbReference type="PANTHER" id="PTHR32071">
    <property type="entry name" value="TRANSCRIPTIONAL REGULATORY PROTEIN"/>
    <property type="match status" value="1"/>
</dbReference>
<keyword evidence="3" id="KW-0067">ATP-binding</keyword>
<dbReference type="InterPro" id="IPR025944">
    <property type="entry name" value="Sigma_54_int_dom_CS"/>
</dbReference>
<dbReference type="Gene3D" id="3.40.50.2300">
    <property type="match status" value="1"/>
</dbReference>
<sequence>MQQLPKVLLVEDTPMLAMTYQHYLKDEPIELLTVTTGKEAMATIDEFFPQLLLLDLKLPDMDGQEVLQWLSSEHPSVTVVVMTAHSSVNVAVDVMRLGAKDFLEKPFDAARLQTTVRNMLEQHRLQHIVQQLKTFERQKYHGFVGSSLVMQAVYRIIDAAASSKATVFITGESGTGKEVCAEAIHKQSPRKKKPFIALNCGAIPKDLMESEIFGHIKGAFTGAISERSGAASLADGGTLFLDEICEMDMELQTKLLRFVQTSCFQKVGSGKQEQVDIRFVCATNRDPLAEVAAGRFREDLYYRLHVVPIHLPPLRDRDEDIIEIAEHFLKNYAAEEGKQFNCFSAKVLARFLSYEWPGNIRQLQNVIRNILVLHEGVAVEPFQLPPPLDQVSDTSETLGRMQQRVDHSAQNTIEPKAERISADNLSVVLAARVMGEIRPLAQLEREIIEQAITLCDDNIPQAARYLDVSPSTIYRKKQTWENNA</sequence>
<dbReference type="InterPro" id="IPR025943">
    <property type="entry name" value="Sigma_54_int_dom_ATP-bd_2"/>
</dbReference>
<dbReference type="GO" id="GO:0006355">
    <property type="term" value="P:regulation of DNA-templated transcription"/>
    <property type="evidence" value="ECO:0007669"/>
    <property type="project" value="InterPro"/>
</dbReference>
<name>A0A2T3N0L2_9GAMM</name>
<dbReference type="SUPFAM" id="SSF46689">
    <property type="entry name" value="Homeodomain-like"/>
    <property type="match status" value="1"/>
</dbReference>
<evidence type="ECO:0000256" key="5">
    <source>
        <dbReference type="ARBA" id="ARBA00023015"/>
    </source>
</evidence>
<dbReference type="SMART" id="SM00382">
    <property type="entry name" value="AAA"/>
    <property type="match status" value="1"/>
</dbReference>
<dbReference type="CDD" id="cd17572">
    <property type="entry name" value="REC_NtrC1-like"/>
    <property type="match status" value="1"/>
</dbReference>
<dbReference type="SUPFAM" id="SSF52172">
    <property type="entry name" value="CheY-like"/>
    <property type="match status" value="1"/>
</dbReference>
<keyword evidence="12" id="KW-1185">Reference proteome</keyword>
<gene>
    <name evidence="11" type="ORF">C9I89_08410</name>
</gene>
<dbReference type="Gene3D" id="1.10.10.60">
    <property type="entry name" value="Homeodomain-like"/>
    <property type="match status" value="1"/>
</dbReference>
<dbReference type="GO" id="GO:0043565">
    <property type="term" value="F:sequence-specific DNA binding"/>
    <property type="evidence" value="ECO:0007669"/>
    <property type="project" value="InterPro"/>
</dbReference>
<feature type="domain" description="Sigma-54 factor interaction" evidence="9">
    <location>
        <begin position="143"/>
        <end position="372"/>
    </location>
</feature>
<evidence type="ECO:0000256" key="8">
    <source>
        <dbReference type="PROSITE-ProRule" id="PRU00169"/>
    </source>
</evidence>
<dbReference type="CDD" id="cd00009">
    <property type="entry name" value="AAA"/>
    <property type="match status" value="1"/>
</dbReference>
<evidence type="ECO:0000313" key="12">
    <source>
        <dbReference type="Proteomes" id="UP000240904"/>
    </source>
</evidence>
<dbReference type="OrthoDB" id="9804019at2"/>
<comment type="caution">
    <text evidence="11">The sequence shown here is derived from an EMBL/GenBank/DDBJ whole genome shotgun (WGS) entry which is preliminary data.</text>
</comment>
<dbReference type="PROSITE" id="PS00688">
    <property type="entry name" value="SIGMA54_INTERACT_3"/>
    <property type="match status" value="1"/>
</dbReference>
<dbReference type="Pfam" id="PF00072">
    <property type="entry name" value="Response_reg"/>
    <property type="match status" value="1"/>
</dbReference>
<dbReference type="EMBL" id="PYMC01000004">
    <property type="protein sequence ID" value="PSW05743.1"/>
    <property type="molecule type" value="Genomic_DNA"/>
</dbReference>
<dbReference type="PANTHER" id="PTHR32071:SF117">
    <property type="entry name" value="PTS-DEPENDENT DIHYDROXYACETONE KINASE OPERON REGULATORY PROTEIN-RELATED"/>
    <property type="match status" value="1"/>
</dbReference>
<dbReference type="PROSITE" id="PS50045">
    <property type="entry name" value="SIGMA54_INTERACT_4"/>
    <property type="match status" value="1"/>
</dbReference>
<evidence type="ECO:0000313" key="11">
    <source>
        <dbReference type="EMBL" id="PSW05743.1"/>
    </source>
</evidence>
<dbReference type="InterPro" id="IPR009057">
    <property type="entry name" value="Homeodomain-like_sf"/>
</dbReference>
<dbReference type="AlphaFoldDB" id="A0A2T3N0L2"/>
<evidence type="ECO:0000256" key="2">
    <source>
        <dbReference type="ARBA" id="ARBA00022741"/>
    </source>
</evidence>
<dbReference type="PROSITE" id="PS00676">
    <property type="entry name" value="SIGMA54_INTERACT_2"/>
    <property type="match status" value="1"/>
</dbReference>
<dbReference type="Proteomes" id="UP000240904">
    <property type="component" value="Unassembled WGS sequence"/>
</dbReference>
<keyword evidence="4" id="KW-0902">Two-component regulatory system</keyword>
<dbReference type="SUPFAM" id="SSF52540">
    <property type="entry name" value="P-loop containing nucleoside triphosphate hydrolases"/>
    <property type="match status" value="1"/>
</dbReference>
<evidence type="ECO:0000259" key="9">
    <source>
        <dbReference type="PROSITE" id="PS50045"/>
    </source>
</evidence>
<dbReference type="Gene3D" id="3.40.50.300">
    <property type="entry name" value="P-loop containing nucleotide triphosphate hydrolases"/>
    <property type="match status" value="1"/>
</dbReference>
<evidence type="ECO:0000256" key="1">
    <source>
        <dbReference type="ARBA" id="ARBA00022553"/>
    </source>
</evidence>
<proteinExistence type="predicted"/>
<evidence type="ECO:0000256" key="7">
    <source>
        <dbReference type="ARBA" id="ARBA00023163"/>
    </source>
</evidence>
<dbReference type="FunFam" id="1.10.8.60:FF:000120">
    <property type="entry name" value="Sigma-54-dependent Fis family transcriptional regulator"/>
    <property type="match status" value="1"/>
</dbReference>
<dbReference type="RefSeq" id="WP_107282895.1">
    <property type="nucleotide sequence ID" value="NZ_PYMC01000004.1"/>
</dbReference>
<keyword evidence="1 8" id="KW-0597">Phosphoprotein</keyword>
<dbReference type="InterPro" id="IPR001789">
    <property type="entry name" value="Sig_transdc_resp-reg_receiver"/>
</dbReference>
<evidence type="ECO:0000256" key="4">
    <source>
        <dbReference type="ARBA" id="ARBA00023012"/>
    </source>
</evidence>
<keyword evidence="6" id="KW-0238">DNA-binding</keyword>
<keyword evidence="2" id="KW-0547">Nucleotide-binding</keyword>
<dbReference type="InterPro" id="IPR002197">
    <property type="entry name" value="HTH_Fis"/>
</dbReference>
<evidence type="ECO:0000259" key="10">
    <source>
        <dbReference type="PROSITE" id="PS50110"/>
    </source>
</evidence>
<accession>A0A2T3N0L2</accession>
<keyword evidence="5" id="KW-0805">Transcription regulation</keyword>
<evidence type="ECO:0000256" key="3">
    <source>
        <dbReference type="ARBA" id="ARBA00022840"/>
    </source>
</evidence>
<dbReference type="InterPro" id="IPR002078">
    <property type="entry name" value="Sigma_54_int"/>
</dbReference>
<dbReference type="Pfam" id="PF25601">
    <property type="entry name" value="AAA_lid_14"/>
    <property type="match status" value="1"/>
</dbReference>
<dbReference type="SMART" id="SM00448">
    <property type="entry name" value="REC"/>
    <property type="match status" value="1"/>
</dbReference>
<dbReference type="Gene3D" id="1.10.8.60">
    <property type="match status" value="1"/>
</dbReference>
<protein>
    <submittedName>
        <fullName evidence="11">Sigma-54-dependent Fis family transcriptional regulator</fullName>
    </submittedName>
</protein>
<keyword evidence="7" id="KW-0804">Transcription</keyword>
<dbReference type="GO" id="GO:0005524">
    <property type="term" value="F:ATP binding"/>
    <property type="evidence" value="ECO:0007669"/>
    <property type="project" value="UniProtKB-KW"/>
</dbReference>
<dbReference type="InterPro" id="IPR011006">
    <property type="entry name" value="CheY-like_superfamily"/>
</dbReference>
<reference evidence="11 12" key="1">
    <citation type="submission" date="2018-03" db="EMBL/GenBank/DDBJ databases">
        <title>Whole genome sequencing of Histamine producing bacteria.</title>
        <authorList>
            <person name="Butler K."/>
        </authorList>
    </citation>
    <scope>NUCLEOTIDE SEQUENCE [LARGE SCALE GENOMIC DNA]</scope>
    <source>
        <strain evidence="11 12">DSM 16190</strain>
    </source>
</reference>
<dbReference type="FunFam" id="3.40.50.300:FF:000006">
    <property type="entry name" value="DNA-binding transcriptional regulator NtrC"/>
    <property type="match status" value="1"/>
</dbReference>
<dbReference type="InterPro" id="IPR058031">
    <property type="entry name" value="AAA_lid_NorR"/>
</dbReference>
<dbReference type="GO" id="GO:0000160">
    <property type="term" value="P:phosphorelay signal transduction system"/>
    <property type="evidence" value="ECO:0007669"/>
    <property type="project" value="UniProtKB-KW"/>
</dbReference>